<evidence type="ECO:0000313" key="3">
    <source>
        <dbReference type="Proteomes" id="UP000076079"/>
    </source>
</evidence>
<keyword evidence="3" id="KW-1185">Reference proteome</keyword>
<dbReference type="RefSeq" id="WP_110170499.1">
    <property type="nucleotide sequence ID" value="NZ_CP015136.1"/>
</dbReference>
<evidence type="ECO:0000313" key="2">
    <source>
        <dbReference type="EMBL" id="AMY08678.1"/>
    </source>
</evidence>
<dbReference type="AlphaFoldDB" id="A0A143PKP0"/>
<dbReference type="OrthoDB" id="9804235at2"/>
<feature type="domain" description="VOC" evidence="1">
    <location>
        <begin position="6"/>
        <end position="122"/>
    </location>
</feature>
<dbReference type="PANTHER" id="PTHR33993">
    <property type="entry name" value="GLYOXALASE-RELATED"/>
    <property type="match status" value="1"/>
</dbReference>
<name>A0A143PKP0_LUTPR</name>
<dbReference type="CDD" id="cd07247">
    <property type="entry name" value="SgaA_N_like"/>
    <property type="match status" value="1"/>
</dbReference>
<dbReference type="PATRIC" id="fig|1813736.3.peg.1973"/>
<sequence length="123" mass="13216">MARHNPVGWFEIYVQDADRARKFYEAVFEVTLQRLPGPDIEMWAFGMDPAAPGASGALVKMPGVPSGGSTMVYFSCEDCAVEGGRVAGAGGKVHRDKMSIGQYGFVVLAVDTEGNMFGLHSIK</sequence>
<reference evidence="3" key="2">
    <citation type="submission" date="2016-04" db="EMBL/GenBank/DDBJ databases">
        <title>First Complete Genome Sequence of a Subdivision 6 Acidobacterium.</title>
        <authorList>
            <person name="Huang S."/>
            <person name="Vieira S."/>
            <person name="Bunk B."/>
            <person name="Riedel T."/>
            <person name="Sproeer C."/>
            <person name="Overmann J."/>
        </authorList>
    </citation>
    <scope>NUCLEOTIDE SEQUENCE [LARGE SCALE GENOMIC DNA]</scope>
    <source>
        <strain evidence="3">DSM 100886 HEG_-6_39</strain>
    </source>
</reference>
<dbReference type="KEGG" id="abac:LuPra_01882"/>
<organism evidence="2 3">
    <name type="scientific">Luteitalea pratensis</name>
    <dbReference type="NCBI Taxonomy" id="1855912"/>
    <lineage>
        <taxon>Bacteria</taxon>
        <taxon>Pseudomonadati</taxon>
        <taxon>Acidobacteriota</taxon>
        <taxon>Vicinamibacteria</taxon>
        <taxon>Vicinamibacterales</taxon>
        <taxon>Vicinamibacteraceae</taxon>
        <taxon>Luteitalea</taxon>
    </lineage>
</organism>
<dbReference type="Gene3D" id="3.10.180.10">
    <property type="entry name" value="2,3-Dihydroxybiphenyl 1,2-Dioxygenase, domain 1"/>
    <property type="match status" value="1"/>
</dbReference>
<dbReference type="PROSITE" id="PS51819">
    <property type="entry name" value="VOC"/>
    <property type="match status" value="1"/>
</dbReference>
<dbReference type="Pfam" id="PF00903">
    <property type="entry name" value="Glyoxalase"/>
    <property type="match status" value="1"/>
</dbReference>
<keyword evidence="2" id="KW-0456">Lyase</keyword>
<protein>
    <submittedName>
        <fullName evidence="2">Putative enzyme related to lactoylglutathione lyase</fullName>
    </submittedName>
</protein>
<dbReference type="SUPFAM" id="SSF54593">
    <property type="entry name" value="Glyoxalase/Bleomycin resistance protein/Dihydroxybiphenyl dioxygenase"/>
    <property type="match status" value="1"/>
</dbReference>
<dbReference type="InterPro" id="IPR037523">
    <property type="entry name" value="VOC_core"/>
</dbReference>
<dbReference type="EMBL" id="CP015136">
    <property type="protein sequence ID" value="AMY08678.1"/>
    <property type="molecule type" value="Genomic_DNA"/>
</dbReference>
<dbReference type="PANTHER" id="PTHR33993:SF2">
    <property type="entry name" value="VOC DOMAIN-CONTAINING PROTEIN"/>
    <property type="match status" value="1"/>
</dbReference>
<dbReference type="InterPro" id="IPR029068">
    <property type="entry name" value="Glyas_Bleomycin-R_OHBP_Dase"/>
</dbReference>
<dbReference type="GO" id="GO:0016829">
    <property type="term" value="F:lyase activity"/>
    <property type="evidence" value="ECO:0007669"/>
    <property type="project" value="UniProtKB-KW"/>
</dbReference>
<evidence type="ECO:0000259" key="1">
    <source>
        <dbReference type="PROSITE" id="PS51819"/>
    </source>
</evidence>
<proteinExistence type="predicted"/>
<accession>A0A143PKP0</accession>
<dbReference type="STRING" id="1855912.LuPra_01882"/>
<reference evidence="2 3" key="1">
    <citation type="journal article" date="2016" name="Genome Announc.">
        <title>First Complete Genome Sequence of a Subdivision 6 Acidobacterium Strain.</title>
        <authorList>
            <person name="Huang S."/>
            <person name="Vieira S."/>
            <person name="Bunk B."/>
            <person name="Riedel T."/>
            <person name="Sproer C."/>
            <person name="Overmann J."/>
        </authorList>
    </citation>
    <scope>NUCLEOTIDE SEQUENCE [LARGE SCALE GENOMIC DNA]</scope>
    <source>
        <strain evidence="3">DSM 100886 HEG_-6_39</strain>
    </source>
</reference>
<gene>
    <name evidence="2" type="ORF">LuPra_01882</name>
</gene>
<dbReference type="InterPro" id="IPR052164">
    <property type="entry name" value="Anthracycline_SecMetBiosynth"/>
</dbReference>
<dbReference type="Proteomes" id="UP000076079">
    <property type="component" value="Chromosome"/>
</dbReference>
<dbReference type="InterPro" id="IPR004360">
    <property type="entry name" value="Glyas_Fos-R_dOase_dom"/>
</dbReference>